<feature type="transmembrane region" description="Helical" evidence="1">
    <location>
        <begin position="806"/>
        <end position="827"/>
    </location>
</feature>
<proteinExistence type="predicted"/>
<dbReference type="NCBIfam" id="NF041559">
    <property type="entry name" value="BTH_I2691_fam"/>
    <property type="match status" value="1"/>
</dbReference>
<name>A0AAX3RV49_9GAMM</name>
<reference evidence="3" key="1">
    <citation type="journal article" date="2022" name="Front. Microbiol.">
        <title>Identification of a novel aminoglycoside O-nucleotidyltransferase AadA33 in Providencia vermicola.</title>
        <authorList>
            <person name="Feng C."/>
            <person name="Gao M."/>
            <person name="Jiang W."/>
            <person name="Shi W."/>
            <person name="Li A."/>
            <person name="Liu S."/>
            <person name="Zhang L."/>
            <person name="Zhang X."/>
            <person name="Li Q."/>
            <person name="Lin H."/>
            <person name="Lu J."/>
            <person name="Li K."/>
            <person name="Zhang H."/>
            <person name="Hu Y."/>
            <person name="Bao Q."/>
            <person name="Lin X."/>
        </authorList>
    </citation>
    <scope>NUCLEOTIDE SEQUENCE</scope>
    <source>
        <strain evidence="3">P13</strain>
    </source>
</reference>
<dbReference type="InterPro" id="IPR046864">
    <property type="entry name" value="VasX_N"/>
</dbReference>
<feature type="transmembrane region" description="Helical" evidence="1">
    <location>
        <begin position="779"/>
        <end position="800"/>
    </location>
</feature>
<organism evidence="4 6">
    <name type="scientific">Providencia vermicola</name>
    <dbReference type="NCBI Taxonomy" id="333965"/>
    <lineage>
        <taxon>Bacteria</taxon>
        <taxon>Pseudomonadati</taxon>
        <taxon>Pseudomonadota</taxon>
        <taxon>Gammaproteobacteria</taxon>
        <taxon>Enterobacterales</taxon>
        <taxon>Morganellaceae</taxon>
        <taxon>Providencia</taxon>
    </lineage>
</organism>
<dbReference type="Proteomes" id="UP001057142">
    <property type="component" value="Chromosome"/>
</dbReference>
<dbReference type="Pfam" id="PF20249">
    <property type="entry name" value="VasX_N"/>
    <property type="match status" value="1"/>
</dbReference>
<evidence type="ECO:0000313" key="3">
    <source>
        <dbReference type="EMBL" id="USB37587.1"/>
    </source>
</evidence>
<evidence type="ECO:0000313" key="4">
    <source>
        <dbReference type="EMBL" id="WFC06519.1"/>
    </source>
</evidence>
<evidence type="ECO:0000259" key="2">
    <source>
        <dbReference type="Pfam" id="PF20249"/>
    </source>
</evidence>
<evidence type="ECO:0000313" key="6">
    <source>
        <dbReference type="Proteomes" id="UP001222403"/>
    </source>
</evidence>
<dbReference type="AlphaFoldDB" id="A0AAX3RV49"/>
<accession>A0AAX3RV49</accession>
<keyword evidence="1" id="KW-1133">Transmembrane helix</keyword>
<gene>
    <name evidence="3" type="ORF">M5J11_03490</name>
    <name evidence="4" type="ORF">PG365_17845</name>
</gene>
<keyword evidence="5" id="KW-1185">Reference proteome</keyword>
<dbReference type="EMBL" id="CP116222">
    <property type="protein sequence ID" value="WFC06519.1"/>
    <property type="molecule type" value="Genomic_DNA"/>
</dbReference>
<dbReference type="InterPro" id="IPR048126">
    <property type="entry name" value="Toxin_VasX"/>
</dbReference>
<dbReference type="EMBL" id="CP097327">
    <property type="protein sequence ID" value="USB37587.1"/>
    <property type="molecule type" value="Genomic_DNA"/>
</dbReference>
<keyword evidence="1" id="KW-0812">Transmembrane</keyword>
<feature type="domain" description="Toxin VasX N-terminal region" evidence="2">
    <location>
        <begin position="10"/>
        <end position="168"/>
    </location>
</feature>
<evidence type="ECO:0000313" key="5">
    <source>
        <dbReference type="Proteomes" id="UP001057142"/>
    </source>
</evidence>
<keyword evidence="1" id="KW-0472">Membrane</keyword>
<feature type="transmembrane region" description="Helical" evidence="1">
    <location>
        <begin position="742"/>
        <end position="767"/>
    </location>
</feature>
<protein>
    <recommendedName>
        <fullName evidence="2">Toxin VasX N-terminal region domain-containing protein</fullName>
    </recommendedName>
</protein>
<dbReference type="RefSeq" id="WP_251464766.1">
    <property type="nucleotide sequence ID" value="NZ_CP097327.1"/>
</dbReference>
<reference evidence="4" key="2">
    <citation type="submission" date="2023-01" db="EMBL/GenBank/DDBJ databases">
        <title>The prevalence of carbapenem-resistant bacteria in aquaculture in China and the genetic diversity of carbapenem-resistant genes.</title>
        <authorList>
            <person name="Wen R."/>
        </authorList>
    </citation>
    <scope>NUCLEOTIDE SEQUENCE</scope>
    <source>
        <strain evidence="4">PVA41-chromosome</strain>
    </source>
</reference>
<evidence type="ECO:0000256" key="1">
    <source>
        <dbReference type="SAM" id="Phobius"/>
    </source>
</evidence>
<dbReference type="CDD" id="cd20707">
    <property type="entry name" value="MIX_III"/>
    <property type="match status" value="1"/>
</dbReference>
<dbReference type="Proteomes" id="UP001222403">
    <property type="component" value="Chromosome"/>
</dbReference>
<sequence>MSKSPKREGCRFCQRRGLPILPVRPAIMSQHDILPVMPESIQVPIPAQGETAYTLRLMRSGYLNIWDEFGNAWINYFVTEGGFFYPLPENGDVPDEVASGKIKPCIDQPEELAKASLVTLPVMPDGMKNGLFWFAWSEVKWTETIRKQFEDKSHRERYMQPFDMDAWLNTQSTAQTLPLSELENTIADYSQHVKKSQMWKWSALIAQLDLLEGLKSLVYPITSKFSPIATGQQVEMTAHQDLHPNGALLVLQDPTGILRDLPTLIEYELDKHVYQRPDIKRQVMLLGAISGVKNSIRDQFQENYITTTLREAAYIKSIDTYPDGDITVELEEDELDSAFIQNRRAMIMAKTQAHWAEYEQYYNTEAYDAFNLRFQSILEEYNTRVVSPRTQLYLDWFQSPTLMHYFQQHFDTRDLISGIAYTATVSYCIIKMSDKKGSLDYFSSSLLKSLSDPTNILGRALVFNQDALIKKIDEATQSSVDMLSLNWAGLADAFAKLIEPHQITSQNIMAVYLGNLATVVMNTVDKAMSSEKMYGFVAALGAFSNKAIIPVRKAGTYRHFVKDVVNTLVRLSDHNHDLNENEIRKHVYNKLKRLKVAGLPMEQNRILKYWIDIDTSELDRIKLLTPKEQEKALSQLLQLHSETESASIARMRTSMTSGKGKSGMVIGAGIVSGILQSVALFHSMDLENKKTLPEEVFEAHSRFYAGVAGVVSASVGLVEEGMKRFASFDNLAQKMLFRNSTAFKSLVIGIGKGVGIAAGVVSVAFDIYHANEERNKKNIGLSIAYFASGVSGIWLTVIIFSKMLAAFAVLTLLAVLIMIGAAIYIAIKGQNKIQKWLEQCLWRQVPAHIPQSEWPDIYPTMAMEMDAFERALG</sequence>